<dbReference type="GO" id="GO:0005524">
    <property type="term" value="F:ATP binding"/>
    <property type="evidence" value="ECO:0007669"/>
    <property type="project" value="UniProtKB-KW"/>
</dbReference>
<keyword evidence="1" id="KW-0234">DNA repair</keyword>
<comment type="similarity">
    <text evidence="1">Belongs to the helicase family.</text>
</comment>
<evidence type="ECO:0000313" key="5">
    <source>
        <dbReference type="Proteomes" id="UP000663882"/>
    </source>
</evidence>
<dbReference type="GO" id="GO:0043139">
    <property type="term" value="F:5'-3' DNA helicase activity"/>
    <property type="evidence" value="ECO:0007669"/>
    <property type="project" value="UniProtKB-EC"/>
</dbReference>
<evidence type="ECO:0000256" key="1">
    <source>
        <dbReference type="RuleBase" id="RU363044"/>
    </source>
</evidence>
<gene>
    <name evidence="4" type="ORF">RFH988_LOCUS12053</name>
</gene>
<feature type="region of interest" description="Disordered" evidence="2">
    <location>
        <begin position="1"/>
        <end position="22"/>
    </location>
</feature>
<reference evidence="4" key="1">
    <citation type="submission" date="2021-02" db="EMBL/GenBank/DDBJ databases">
        <authorList>
            <person name="Nowell W R."/>
        </authorList>
    </citation>
    <scope>NUCLEOTIDE SEQUENCE</scope>
</reference>
<feature type="compositionally biased region" description="Basic and acidic residues" evidence="2">
    <location>
        <begin position="1"/>
        <end position="10"/>
    </location>
</feature>
<name>A0A814DT47_9BILA</name>
<keyword evidence="1" id="KW-0067">ATP-binding</keyword>
<proteinExistence type="inferred from homology"/>
<dbReference type="GO" id="GO:0006281">
    <property type="term" value="P:DNA repair"/>
    <property type="evidence" value="ECO:0007669"/>
    <property type="project" value="UniProtKB-KW"/>
</dbReference>
<dbReference type="InterPro" id="IPR051055">
    <property type="entry name" value="PIF1_helicase"/>
</dbReference>
<comment type="cofactor">
    <cofactor evidence="1">
        <name>Mg(2+)</name>
        <dbReference type="ChEBI" id="CHEBI:18420"/>
    </cofactor>
</comment>
<sequence length="793" mass="90432">MKDKINEKGRPRNQRYPFQKQHPQTTTHLLMEYSEHHVPILYGPQIPRRDRDDTRERYSRALLTLFVPWRTVTDLCDINQTWDDALKSRQNRISIRSWKIIENIQLLHECKKDRDEHLLQVIAEAQTDNDAIDPILLPANQDIDGEHDADDSEDLLELLGNIDEYTTAATNATKKSTEDKYIEETIEAVKNVGRFSHINTHHQSSTNESINYINQQLVPFVSATPNLIRLNTKWQEQLKTEKERVRKSLITGNYANADDTLDLHAVKDAVVTVELKYTVFSGDNNGQLIMCIPGCGGTGKSQLIRALSKYFLVTKRMQMMRKLAPTGIAAAEIGGMTIHSFLGEQRNSGKPRTIKPGDLKLEKEWRLVEYLLIDEMSMVGLNLLAKLNRIICSAKHVDPQVPFGGVNVIFFGDYLQYRPVYDAPLHTDFSLPSKKKSGKLPTEKEIQRRVARSLILQINCVVKLTQQMRTEDPRYLQLLERLRRGQCNYDDYELLLTRVVGQSSVGSLRDSPWNKASILVFRNEVRTQLNNKAAIHKAAEMGQAPIVCVAQDTCKGKSIEDPTLVKKLLELSDSKTEHLPGLLPLVPGMPVILTQNVAIELGLINGMNGVFRQLVYEKDSVPTEVLSETFPSNTQYIRKPSYALVEIVKSKIECNLEQLQTNLVPIPLMEQTFRIDIGDVLPKDKRPKSNRKAILSIKRRALPLVPAYCITTHKSQGQTLNNVVIDLKLPNETDDIAAIYVPLSRVKHLTDLVILRHFDYKVLLIKPSKSQIAEIERLDKLYSETQKRFSEWF</sequence>
<dbReference type="EC" id="5.6.2.3" evidence="1"/>
<dbReference type="Proteomes" id="UP000663882">
    <property type="component" value="Unassembled WGS sequence"/>
</dbReference>
<keyword evidence="1" id="KW-0547">Nucleotide-binding</keyword>
<dbReference type="OrthoDB" id="416437at2759"/>
<dbReference type="InterPro" id="IPR027417">
    <property type="entry name" value="P-loop_NTPase"/>
</dbReference>
<dbReference type="EMBL" id="CAJNOO010000493">
    <property type="protein sequence ID" value="CAF0959292.1"/>
    <property type="molecule type" value="Genomic_DNA"/>
</dbReference>
<dbReference type="AlphaFoldDB" id="A0A814DT47"/>
<keyword evidence="1" id="KW-0347">Helicase</keyword>
<dbReference type="SUPFAM" id="SSF52540">
    <property type="entry name" value="P-loop containing nucleoside triphosphate hydrolases"/>
    <property type="match status" value="2"/>
</dbReference>
<comment type="caution">
    <text evidence="4">The sequence shown here is derived from an EMBL/GenBank/DDBJ whole genome shotgun (WGS) entry which is preliminary data.</text>
</comment>
<protein>
    <recommendedName>
        <fullName evidence="1">ATP-dependent DNA helicase</fullName>
        <ecNumber evidence="1">5.6.2.3</ecNumber>
    </recommendedName>
</protein>
<accession>A0A814DT47</accession>
<dbReference type="PANTHER" id="PTHR47642">
    <property type="entry name" value="ATP-DEPENDENT DNA HELICASE"/>
    <property type="match status" value="1"/>
</dbReference>
<feature type="domain" description="DNA helicase Pif1-like DEAD-box helicase" evidence="3">
    <location>
        <begin position="284"/>
        <end position="488"/>
    </location>
</feature>
<evidence type="ECO:0000259" key="3">
    <source>
        <dbReference type="Pfam" id="PF05970"/>
    </source>
</evidence>
<dbReference type="GO" id="GO:0006310">
    <property type="term" value="P:DNA recombination"/>
    <property type="evidence" value="ECO:0007669"/>
    <property type="project" value="UniProtKB-KW"/>
</dbReference>
<dbReference type="GO" id="GO:0016787">
    <property type="term" value="F:hydrolase activity"/>
    <property type="evidence" value="ECO:0007669"/>
    <property type="project" value="UniProtKB-KW"/>
</dbReference>
<dbReference type="Gene3D" id="3.40.50.300">
    <property type="entry name" value="P-loop containing nucleotide triphosphate hydrolases"/>
    <property type="match status" value="2"/>
</dbReference>
<comment type="catalytic activity">
    <reaction evidence="1">
        <text>ATP + H2O = ADP + phosphate + H(+)</text>
        <dbReference type="Rhea" id="RHEA:13065"/>
        <dbReference type="ChEBI" id="CHEBI:15377"/>
        <dbReference type="ChEBI" id="CHEBI:15378"/>
        <dbReference type="ChEBI" id="CHEBI:30616"/>
        <dbReference type="ChEBI" id="CHEBI:43474"/>
        <dbReference type="ChEBI" id="CHEBI:456216"/>
        <dbReference type="EC" id="5.6.2.3"/>
    </reaction>
</comment>
<dbReference type="InterPro" id="IPR010285">
    <property type="entry name" value="DNA_helicase_pif1-like_DEAD"/>
</dbReference>
<dbReference type="Pfam" id="PF05970">
    <property type="entry name" value="PIF1"/>
    <property type="match status" value="1"/>
</dbReference>
<organism evidence="4 5">
    <name type="scientific">Rotaria sordida</name>
    <dbReference type="NCBI Taxonomy" id="392033"/>
    <lineage>
        <taxon>Eukaryota</taxon>
        <taxon>Metazoa</taxon>
        <taxon>Spiralia</taxon>
        <taxon>Gnathifera</taxon>
        <taxon>Rotifera</taxon>
        <taxon>Eurotatoria</taxon>
        <taxon>Bdelloidea</taxon>
        <taxon>Philodinida</taxon>
        <taxon>Philodinidae</taxon>
        <taxon>Rotaria</taxon>
    </lineage>
</organism>
<keyword evidence="1" id="KW-0233">DNA recombination</keyword>
<keyword evidence="1" id="KW-0378">Hydrolase</keyword>
<dbReference type="GO" id="GO:0000723">
    <property type="term" value="P:telomere maintenance"/>
    <property type="evidence" value="ECO:0007669"/>
    <property type="project" value="InterPro"/>
</dbReference>
<evidence type="ECO:0000313" key="4">
    <source>
        <dbReference type="EMBL" id="CAF0959292.1"/>
    </source>
</evidence>
<keyword evidence="1" id="KW-0227">DNA damage</keyword>
<evidence type="ECO:0000256" key="2">
    <source>
        <dbReference type="SAM" id="MobiDB-lite"/>
    </source>
</evidence>